<dbReference type="InterPro" id="IPR018448">
    <property type="entry name" value="TatB"/>
</dbReference>
<dbReference type="Gene3D" id="1.20.5.3310">
    <property type="match status" value="1"/>
</dbReference>
<comment type="caution">
    <text evidence="11">The sequence shown here is derived from an EMBL/GenBank/DDBJ whole genome shotgun (WGS) entry which is preliminary data.</text>
</comment>
<dbReference type="PRINTS" id="PR01506">
    <property type="entry name" value="TATBPROTEIN"/>
</dbReference>
<reference evidence="11" key="1">
    <citation type="submission" date="2021-07" db="EMBL/GenBank/DDBJ databases">
        <authorList>
            <person name="Fernandez M."/>
            <person name="Pereira P."/>
            <person name="Torres Tejerizo G.A."/>
            <person name="Gonzalez P."/>
            <person name="Agostini E."/>
        </authorList>
    </citation>
    <scope>NUCLEOTIDE SEQUENCE</scope>
    <source>
        <strain evidence="11">SFC 500-1A</strain>
    </source>
</reference>
<comment type="subunit">
    <text evidence="9">The Tat system comprises two distinct complexes: a TatABC complex, containing multiple copies of TatA, TatB and TatC subunits, and a separate TatA complex, containing only TatA subunits. Substrates initially bind to the TatABC complex, which probably triggers association of the separate TatA complex to form the active translocon.</text>
</comment>
<dbReference type="PANTHER" id="PTHR33162">
    <property type="entry name" value="SEC-INDEPENDENT PROTEIN TRANSLOCASE PROTEIN TATA, CHLOROPLASTIC"/>
    <property type="match status" value="1"/>
</dbReference>
<evidence type="ECO:0000256" key="6">
    <source>
        <dbReference type="ARBA" id="ARBA00022989"/>
    </source>
</evidence>
<evidence type="ECO:0000256" key="9">
    <source>
        <dbReference type="HAMAP-Rule" id="MF_00237"/>
    </source>
</evidence>
<evidence type="ECO:0000313" key="12">
    <source>
        <dbReference type="Proteomes" id="UP000887320"/>
    </source>
</evidence>
<comment type="similarity">
    <text evidence="9">Belongs to the TatB family.</text>
</comment>
<keyword evidence="5 9" id="KW-0653">Protein transport</keyword>
<dbReference type="EMBL" id="JAHWXT010000001">
    <property type="protein sequence ID" value="MCF0263968.1"/>
    <property type="molecule type" value="Genomic_DNA"/>
</dbReference>
<dbReference type="GO" id="GO:0033281">
    <property type="term" value="C:TAT protein transport complex"/>
    <property type="evidence" value="ECO:0007669"/>
    <property type="project" value="UniProtKB-UniRule"/>
</dbReference>
<name>A0A8X8GJK1_ACIGI</name>
<comment type="subcellular location">
    <subcellularLocation>
        <location evidence="9">Cell membrane</location>
        <topology evidence="9">Single-pass membrane protein</topology>
    </subcellularLocation>
    <subcellularLocation>
        <location evidence="1">Membrane</location>
        <topology evidence="1">Single-pass membrane protein</topology>
    </subcellularLocation>
</comment>
<protein>
    <recommendedName>
        <fullName evidence="9">Sec-independent protein translocase protein TatB</fullName>
    </recommendedName>
</protein>
<dbReference type="GO" id="GO:0008320">
    <property type="term" value="F:protein transmembrane transporter activity"/>
    <property type="evidence" value="ECO:0007669"/>
    <property type="project" value="UniProtKB-UniRule"/>
</dbReference>
<evidence type="ECO:0000256" key="7">
    <source>
        <dbReference type="ARBA" id="ARBA00023010"/>
    </source>
</evidence>
<dbReference type="InterPro" id="IPR003369">
    <property type="entry name" value="TatA/B/E"/>
</dbReference>
<feature type="coiled-coil region" evidence="10">
    <location>
        <begin position="53"/>
        <end position="90"/>
    </location>
</feature>
<dbReference type="HAMAP" id="MF_00237">
    <property type="entry name" value="TatB"/>
    <property type="match status" value="1"/>
</dbReference>
<accession>A0A8X8GJK1</accession>
<evidence type="ECO:0000256" key="4">
    <source>
        <dbReference type="ARBA" id="ARBA00022692"/>
    </source>
</evidence>
<proteinExistence type="inferred from homology"/>
<dbReference type="AlphaFoldDB" id="A0A8X8GJK1"/>
<keyword evidence="7 9" id="KW-0811">Translocation</keyword>
<comment type="function">
    <text evidence="9">Part of the twin-arginine translocation (Tat) system that transports large folded proteins containing a characteristic twin-arginine motif in their signal peptide across membranes. Together with TatC, TatB is part of a receptor directly interacting with Tat signal peptides. TatB may form an oligomeric binding site that transiently accommodates folded Tat precursor proteins before their translocation.</text>
</comment>
<keyword evidence="8 9" id="KW-0472">Membrane</keyword>
<evidence type="ECO:0000256" key="10">
    <source>
        <dbReference type="SAM" id="Coils"/>
    </source>
</evidence>
<keyword evidence="2 9" id="KW-0813">Transport</keyword>
<evidence type="ECO:0000313" key="11">
    <source>
        <dbReference type="EMBL" id="MCF0263968.1"/>
    </source>
</evidence>
<dbReference type="Pfam" id="PF02416">
    <property type="entry name" value="TatA_B_E"/>
    <property type="match status" value="1"/>
</dbReference>
<keyword evidence="3 9" id="KW-1003">Cell membrane</keyword>
<keyword evidence="4 9" id="KW-0812">Transmembrane</keyword>
<evidence type="ECO:0000256" key="8">
    <source>
        <dbReference type="ARBA" id="ARBA00023136"/>
    </source>
</evidence>
<keyword evidence="6 9" id="KW-1133">Transmembrane helix</keyword>
<dbReference type="NCBIfam" id="TIGR01410">
    <property type="entry name" value="tatB"/>
    <property type="match status" value="1"/>
</dbReference>
<organism evidence="11 12">
    <name type="scientific">Acinetobacter guillouiae</name>
    <name type="common">Acinetobacter genomosp. 11</name>
    <dbReference type="NCBI Taxonomy" id="106649"/>
    <lineage>
        <taxon>Bacteria</taxon>
        <taxon>Pseudomonadati</taxon>
        <taxon>Pseudomonadota</taxon>
        <taxon>Gammaproteobacteria</taxon>
        <taxon>Moraxellales</taxon>
        <taxon>Moraxellaceae</taxon>
        <taxon>Acinetobacter</taxon>
    </lineage>
</organism>
<dbReference type="PANTHER" id="PTHR33162:SF1">
    <property type="entry name" value="SEC-INDEPENDENT PROTEIN TRANSLOCASE PROTEIN TATA, CHLOROPLASTIC"/>
    <property type="match status" value="1"/>
</dbReference>
<keyword evidence="10" id="KW-0175">Coiled coil</keyword>
<evidence type="ECO:0000256" key="3">
    <source>
        <dbReference type="ARBA" id="ARBA00022475"/>
    </source>
</evidence>
<evidence type="ECO:0000256" key="2">
    <source>
        <dbReference type="ARBA" id="ARBA00022448"/>
    </source>
</evidence>
<evidence type="ECO:0000256" key="5">
    <source>
        <dbReference type="ARBA" id="ARBA00022927"/>
    </source>
</evidence>
<dbReference type="GO" id="GO:0043953">
    <property type="term" value="P:protein transport by the Tat complex"/>
    <property type="evidence" value="ECO:0007669"/>
    <property type="project" value="UniProtKB-UniRule"/>
</dbReference>
<sequence>MLDVGFSELLVFGIIALLVLGPDKLPEAARFVAKWYSKSKRLISNVQNDIDRELRLSELREQMQNEMQRIQELEQKMQAQMHELQQLSAMPGDAIQQEQAPARLEKQQLEQPQLKEQQKAQLRVKQIYQPVSRDIPTVYLPSIWLKQVQCNDEKLSIDLVQSKSISQLKVAV</sequence>
<dbReference type="RefSeq" id="WP_234622937.1">
    <property type="nucleotide sequence ID" value="NZ_JAHWXT010000001.1"/>
</dbReference>
<gene>
    <name evidence="9 11" type="primary">tatB</name>
    <name evidence="11" type="ORF">KW868_05725</name>
</gene>
<dbReference type="Proteomes" id="UP000887320">
    <property type="component" value="Unassembled WGS sequence"/>
</dbReference>
<evidence type="ECO:0000256" key="1">
    <source>
        <dbReference type="ARBA" id="ARBA00004167"/>
    </source>
</evidence>